<feature type="domain" description="Response regulatory" evidence="8">
    <location>
        <begin position="3"/>
        <end position="121"/>
    </location>
</feature>
<keyword evidence="3 6" id="KW-0378">Hydrolase</keyword>
<dbReference type="PANTHER" id="PTHR42872:SF6">
    <property type="entry name" value="PROTEIN-GLUTAMATE METHYLESTERASE_PROTEIN-GLUTAMINE GLUTAMINASE"/>
    <property type="match status" value="1"/>
</dbReference>
<evidence type="ECO:0000256" key="4">
    <source>
        <dbReference type="ARBA" id="ARBA00039140"/>
    </source>
</evidence>
<feature type="active site" evidence="6">
    <location>
        <position position="163"/>
    </location>
</feature>
<dbReference type="SUPFAM" id="SSF52172">
    <property type="entry name" value="CheY-like"/>
    <property type="match status" value="1"/>
</dbReference>
<evidence type="ECO:0000256" key="5">
    <source>
        <dbReference type="ARBA" id="ARBA00048267"/>
    </source>
</evidence>
<evidence type="ECO:0000256" key="7">
    <source>
        <dbReference type="PROSITE-ProRule" id="PRU00169"/>
    </source>
</evidence>
<proteinExistence type="predicted"/>
<dbReference type="InterPro" id="IPR008248">
    <property type="entry name" value="CheB-like"/>
</dbReference>
<feature type="active site" evidence="6">
    <location>
        <position position="189"/>
    </location>
</feature>
<dbReference type="PIRSF" id="PIRSF000876">
    <property type="entry name" value="RR_chemtxs_CheB"/>
    <property type="match status" value="1"/>
</dbReference>
<dbReference type="Gene3D" id="3.40.50.180">
    <property type="entry name" value="Methylesterase CheB, C-terminal domain"/>
    <property type="match status" value="1"/>
</dbReference>
<protein>
    <recommendedName>
        <fullName evidence="4">protein-glutamate methylesterase</fullName>
        <ecNumber evidence="4">3.1.1.61</ecNumber>
    </recommendedName>
</protein>
<dbReference type="CDD" id="cd16432">
    <property type="entry name" value="CheB_Rec"/>
    <property type="match status" value="1"/>
</dbReference>
<dbReference type="GO" id="GO:0005737">
    <property type="term" value="C:cytoplasm"/>
    <property type="evidence" value="ECO:0007669"/>
    <property type="project" value="InterPro"/>
</dbReference>
<dbReference type="PROSITE" id="PS50122">
    <property type="entry name" value="CHEB"/>
    <property type="match status" value="1"/>
</dbReference>
<evidence type="ECO:0000313" key="10">
    <source>
        <dbReference type="EMBL" id="SFK66755.1"/>
    </source>
</evidence>
<dbReference type="CDD" id="cd17541">
    <property type="entry name" value="REC_CheB-like"/>
    <property type="match status" value="1"/>
</dbReference>
<reference evidence="10 11" key="1">
    <citation type="submission" date="2016-10" db="EMBL/GenBank/DDBJ databases">
        <authorList>
            <person name="de Groot N.N."/>
        </authorList>
    </citation>
    <scope>NUCLEOTIDE SEQUENCE [LARGE SCALE GENOMIC DNA]</scope>
    <source>
        <strain evidence="10 11">DSM 19981</strain>
    </source>
</reference>
<dbReference type="EC" id="3.1.1.61" evidence="4"/>
<sequence length="346" mass="35473">MIRVLVVDDSGFMRMALRRIIEAEGDLKVVGEAADGEAGVEQAAKLRPDVIAMDVEMPKLDGLEATRRVMALPDPPAVLMVSHHTRDGSATALAALDRGAVDYVCKDGDLGGVDLGMLDRELRPRLRHWAGQRAAVRPMARAAGPVRVVKAAGGCDVVVVGASTGGPDALAAFLAAAGRLPVPCVVAQHMPADLAPDLAHHLARLSGVPVGVGRAGQVLIPGEITVIPGGTDGHLARRAVGGEGGLTLRLASGPMAVHPSVDLLFQSAALVARRALGVVLTGMGRDGEQGARAMTERGMPVLAQSPASCVVAGMPGAVIESGLAVETADPAGLGRRVQALTRERVA</sequence>
<name>A0A1I4BD95_9PROT</name>
<keyword evidence="2 6" id="KW-0145">Chemotaxis</keyword>
<organism evidence="10 11">
    <name type="scientific">Falsiroseomonas stagni DSM 19981</name>
    <dbReference type="NCBI Taxonomy" id="1123062"/>
    <lineage>
        <taxon>Bacteria</taxon>
        <taxon>Pseudomonadati</taxon>
        <taxon>Pseudomonadota</taxon>
        <taxon>Alphaproteobacteria</taxon>
        <taxon>Acetobacterales</taxon>
        <taxon>Roseomonadaceae</taxon>
        <taxon>Falsiroseomonas</taxon>
    </lineage>
</organism>
<feature type="modified residue" description="4-aspartylphosphate" evidence="7">
    <location>
        <position position="54"/>
    </location>
</feature>
<dbReference type="InterPro" id="IPR035909">
    <property type="entry name" value="CheB_C"/>
</dbReference>
<dbReference type="InterPro" id="IPR011006">
    <property type="entry name" value="CheY-like_superfamily"/>
</dbReference>
<dbReference type="AlphaFoldDB" id="A0A1I4BD95"/>
<dbReference type="Pfam" id="PF00072">
    <property type="entry name" value="Response_reg"/>
    <property type="match status" value="1"/>
</dbReference>
<evidence type="ECO:0000256" key="3">
    <source>
        <dbReference type="ARBA" id="ARBA00022801"/>
    </source>
</evidence>
<accession>A0A1I4BD95</accession>
<dbReference type="InterPro" id="IPR001789">
    <property type="entry name" value="Sig_transdc_resp-reg_receiver"/>
</dbReference>
<evidence type="ECO:0000256" key="6">
    <source>
        <dbReference type="PROSITE-ProRule" id="PRU00050"/>
    </source>
</evidence>
<keyword evidence="11" id="KW-1185">Reference proteome</keyword>
<evidence type="ECO:0000256" key="2">
    <source>
        <dbReference type="ARBA" id="ARBA00022500"/>
    </source>
</evidence>
<keyword evidence="7" id="KW-0597">Phosphoprotein</keyword>
<dbReference type="PROSITE" id="PS50110">
    <property type="entry name" value="RESPONSE_REGULATORY"/>
    <property type="match status" value="1"/>
</dbReference>
<evidence type="ECO:0000256" key="1">
    <source>
        <dbReference type="ARBA" id="ARBA00022490"/>
    </source>
</evidence>
<comment type="catalytic activity">
    <reaction evidence="5">
        <text>[protein]-L-glutamate 5-O-methyl ester + H2O = L-glutamyl-[protein] + methanol + H(+)</text>
        <dbReference type="Rhea" id="RHEA:23236"/>
        <dbReference type="Rhea" id="RHEA-COMP:10208"/>
        <dbReference type="Rhea" id="RHEA-COMP:10311"/>
        <dbReference type="ChEBI" id="CHEBI:15377"/>
        <dbReference type="ChEBI" id="CHEBI:15378"/>
        <dbReference type="ChEBI" id="CHEBI:17790"/>
        <dbReference type="ChEBI" id="CHEBI:29973"/>
        <dbReference type="ChEBI" id="CHEBI:82795"/>
        <dbReference type="EC" id="3.1.1.61"/>
    </reaction>
</comment>
<dbReference type="STRING" id="1123062.SAMN02745775_105204"/>
<gene>
    <name evidence="10" type="ORF">SAMN02745775_105204</name>
</gene>
<dbReference type="Proteomes" id="UP000199473">
    <property type="component" value="Unassembled WGS sequence"/>
</dbReference>
<keyword evidence="1" id="KW-0963">Cytoplasm</keyword>
<evidence type="ECO:0000313" key="11">
    <source>
        <dbReference type="Proteomes" id="UP000199473"/>
    </source>
</evidence>
<dbReference type="GO" id="GO:0006935">
    <property type="term" value="P:chemotaxis"/>
    <property type="evidence" value="ECO:0007669"/>
    <property type="project" value="UniProtKB-UniRule"/>
</dbReference>
<feature type="active site" evidence="6">
    <location>
        <position position="286"/>
    </location>
</feature>
<feature type="domain" description="CheB-type methylesterase" evidence="9">
    <location>
        <begin position="151"/>
        <end position="344"/>
    </location>
</feature>
<dbReference type="RefSeq" id="WP_092960720.1">
    <property type="nucleotide sequence ID" value="NZ_FOSQ01000005.1"/>
</dbReference>
<dbReference type="OrthoDB" id="9793421at2"/>
<dbReference type="GO" id="GO:0000156">
    <property type="term" value="F:phosphorelay response regulator activity"/>
    <property type="evidence" value="ECO:0007669"/>
    <property type="project" value="InterPro"/>
</dbReference>
<dbReference type="InterPro" id="IPR000673">
    <property type="entry name" value="Sig_transdc_resp-reg_Me-estase"/>
</dbReference>
<dbReference type="Gene3D" id="3.40.50.2300">
    <property type="match status" value="1"/>
</dbReference>
<evidence type="ECO:0000259" key="9">
    <source>
        <dbReference type="PROSITE" id="PS50122"/>
    </source>
</evidence>
<dbReference type="Pfam" id="PF01339">
    <property type="entry name" value="CheB_methylest"/>
    <property type="match status" value="1"/>
</dbReference>
<dbReference type="GO" id="GO:0008984">
    <property type="term" value="F:protein-glutamate methylesterase activity"/>
    <property type="evidence" value="ECO:0007669"/>
    <property type="project" value="UniProtKB-EC"/>
</dbReference>
<dbReference type="SMART" id="SM00448">
    <property type="entry name" value="REC"/>
    <property type="match status" value="1"/>
</dbReference>
<dbReference type="EMBL" id="FOSQ01000005">
    <property type="protein sequence ID" value="SFK66755.1"/>
    <property type="molecule type" value="Genomic_DNA"/>
</dbReference>
<dbReference type="PANTHER" id="PTHR42872">
    <property type="entry name" value="PROTEIN-GLUTAMATE METHYLESTERASE/PROTEIN-GLUTAMINE GLUTAMINASE"/>
    <property type="match status" value="1"/>
</dbReference>
<evidence type="ECO:0000259" key="8">
    <source>
        <dbReference type="PROSITE" id="PS50110"/>
    </source>
</evidence>
<dbReference type="SUPFAM" id="SSF52738">
    <property type="entry name" value="Methylesterase CheB, C-terminal domain"/>
    <property type="match status" value="1"/>
</dbReference>